<dbReference type="InterPro" id="IPR010295">
    <property type="entry name" value="DUF898"/>
</dbReference>
<comment type="caution">
    <text evidence="2">The sequence shown here is derived from an EMBL/GenBank/DDBJ whole genome shotgun (WGS) entry which is preliminary data.</text>
</comment>
<dbReference type="AlphaFoldDB" id="A0A5C6VNL7"/>
<feature type="transmembrane region" description="Helical" evidence="1">
    <location>
        <begin position="67"/>
        <end position="85"/>
    </location>
</feature>
<name>A0A5C6VNL7_9FLAO</name>
<keyword evidence="1" id="KW-0812">Transmembrane</keyword>
<evidence type="ECO:0000256" key="1">
    <source>
        <dbReference type="SAM" id="Phobius"/>
    </source>
</evidence>
<sequence length="313" mass="36373">MLKFISFKGNGWNIFEIKLVNFFLCLFTLNIYYPWAKIRLLNYLYGETEFFGHKLQFVGKGSELFKGYIKAFVLILIVYALYFLAVDSQDPELSLLASISLMVFFAILIPLAIHGSVKYRMAKTEWKGIRGGYRGDRMELIKICVFGVLLSVLTLGIYSPWFLTDLRSYLINNLRMGSIKLKFVGRGTDYFWICFKGLLLGVLTLGIYYFWFARDAYRFIVNNTRIELNGKEHTLSSKVDAMTFIELHVVNWFLVAFTFGLGYPWALQRTLKYYFQHATIDEMIDENAVTQSEAEYNEALGEDLGDWFDIALF</sequence>
<feature type="transmembrane region" description="Helical" evidence="1">
    <location>
        <begin position="140"/>
        <end position="163"/>
    </location>
</feature>
<gene>
    <name evidence="2" type="ORF">FRX97_00715</name>
</gene>
<keyword evidence="1" id="KW-1133">Transmembrane helix</keyword>
<keyword evidence="1" id="KW-0472">Membrane</keyword>
<organism evidence="2 3">
    <name type="scientific">Luteibaculum oceani</name>
    <dbReference type="NCBI Taxonomy" id="1294296"/>
    <lineage>
        <taxon>Bacteria</taxon>
        <taxon>Pseudomonadati</taxon>
        <taxon>Bacteroidota</taxon>
        <taxon>Flavobacteriia</taxon>
        <taxon>Flavobacteriales</taxon>
        <taxon>Luteibaculaceae</taxon>
        <taxon>Luteibaculum</taxon>
    </lineage>
</organism>
<evidence type="ECO:0000313" key="3">
    <source>
        <dbReference type="Proteomes" id="UP000321168"/>
    </source>
</evidence>
<dbReference type="Pfam" id="PF05987">
    <property type="entry name" value="DUF898"/>
    <property type="match status" value="2"/>
</dbReference>
<dbReference type="Proteomes" id="UP000321168">
    <property type="component" value="Unassembled WGS sequence"/>
</dbReference>
<accession>A0A5C6VNL7</accession>
<dbReference type="RefSeq" id="WP_147012354.1">
    <property type="nucleotide sequence ID" value="NZ_VORB01000001.1"/>
</dbReference>
<dbReference type="OrthoDB" id="637345at2"/>
<protein>
    <submittedName>
        <fullName evidence="2">DUF898 domain-containing protein</fullName>
    </submittedName>
</protein>
<feature type="transmembrane region" description="Helical" evidence="1">
    <location>
        <begin position="12"/>
        <end position="33"/>
    </location>
</feature>
<feature type="transmembrane region" description="Helical" evidence="1">
    <location>
        <begin position="244"/>
        <end position="266"/>
    </location>
</feature>
<feature type="transmembrane region" description="Helical" evidence="1">
    <location>
        <begin position="97"/>
        <end position="119"/>
    </location>
</feature>
<proteinExistence type="predicted"/>
<feature type="transmembrane region" description="Helical" evidence="1">
    <location>
        <begin position="190"/>
        <end position="211"/>
    </location>
</feature>
<keyword evidence="3" id="KW-1185">Reference proteome</keyword>
<dbReference type="EMBL" id="VORB01000001">
    <property type="protein sequence ID" value="TXC85175.1"/>
    <property type="molecule type" value="Genomic_DNA"/>
</dbReference>
<reference evidence="2 3" key="1">
    <citation type="submission" date="2019-08" db="EMBL/GenBank/DDBJ databases">
        <title>Genome of Luteibaculum oceani JCM 18817.</title>
        <authorList>
            <person name="Bowman J.P."/>
        </authorList>
    </citation>
    <scope>NUCLEOTIDE SEQUENCE [LARGE SCALE GENOMIC DNA]</scope>
    <source>
        <strain evidence="2 3">JCM 18817</strain>
    </source>
</reference>
<evidence type="ECO:0000313" key="2">
    <source>
        <dbReference type="EMBL" id="TXC85175.1"/>
    </source>
</evidence>